<feature type="region of interest" description="Disordered" evidence="1">
    <location>
        <begin position="20"/>
        <end position="67"/>
    </location>
</feature>
<dbReference type="Proteomes" id="UP001215280">
    <property type="component" value="Unassembled WGS sequence"/>
</dbReference>
<feature type="compositionally biased region" description="Basic and acidic residues" evidence="1">
    <location>
        <begin position="23"/>
        <end position="66"/>
    </location>
</feature>
<proteinExistence type="predicted"/>
<organism evidence="3 4">
    <name type="scientific">Mycena maculata</name>
    <dbReference type="NCBI Taxonomy" id="230809"/>
    <lineage>
        <taxon>Eukaryota</taxon>
        <taxon>Fungi</taxon>
        <taxon>Dikarya</taxon>
        <taxon>Basidiomycota</taxon>
        <taxon>Agaricomycotina</taxon>
        <taxon>Agaricomycetes</taxon>
        <taxon>Agaricomycetidae</taxon>
        <taxon>Agaricales</taxon>
        <taxon>Marasmiineae</taxon>
        <taxon>Mycenaceae</taxon>
        <taxon>Mycena</taxon>
    </lineage>
</organism>
<reference evidence="3" key="1">
    <citation type="submission" date="2023-03" db="EMBL/GenBank/DDBJ databases">
        <title>Massive genome expansion in bonnet fungi (Mycena s.s.) driven by repeated elements and novel gene families across ecological guilds.</title>
        <authorList>
            <consortium name="Lawrence Berkeley National Laboratory"/>
            <person name="Harder C.B."/>
            <person name="Miyauchi S."/>
            <person name="Viragh M."/>
            <person name="Kuo A."/>
            <person name="Thoen E."/>
            <person name="Andreopoulos B."/>
            <person name="Lu D."/>
            <person name="Skrede I."/>
            <person name="Drula E."/>
            <person name="Henrissat B."/>
            <person name="Morin E."/>
            <person name="Kohler A."/>
            <person name="Barry K."/>
            <person name="LaButti K."/>
            <person name="Morin E."/>
            <person name="Salamov A."/>
            <person name="Lipzen A."/>
            <person name="Mereny Z."/>
            <person name="Hegedus B."/>
            <person name="Baldrian P."/>
            <person name="Stursova M."/>
            <person name="Weitz H."/>
            <person name="Taylor A."/>
            <person name="Grigoriev I.V."/>
            <person name="Nagy L.G."/>
            <person name="Martin F."/>
            <person name="Kauserud H."/>
        </authorList>
    </citation>
    <scope>NUCLEOTIDE SEQUENCE</scope>
    <source>
        <strain evidence="3">CBHHK188m</strain>
    </source>
</reference>
<evidence type="ECO:0000256" key="1">
    <source>
        <dbReference type="SAM" id="MobiDB-lite"/>
    </source>
</evidence>
<feature type="chain" id="PRO_5042039887" evidence="2">
    <location>
        <begin position="20"/>
        <end position="108"/>
    </location>
</feature>
<sequence length="108" mass="12012">MCVPWVRVVLLFVIERGLGKRGGGREEMGNLDVRRQAWKSEKEEGGRGGGKEGWKAGGRRREEGETGSRFGVAWRHHLPARLGNIVASDESQLKDFKLTGVLALRSQL</sequence>
<protein>
    <submittedName>
        <fullName evidence="3">Uncharacterized protein</fullName>
    </submittedName>
</protein>
<keyword evidence="2" id="KW-0732">Signal</keyword>
<name>A0AAD7HH72_9AGAR</name>
<comment type="caution">
    <text evidence="3">The sequence shown here is derived from an EMBL/GenBank/DDBJ whole genome shotgun (WGS) entry which is preliminary data.</text>
</comment>
<evidence type="ECO:0000313" key="3">
    <source>
        <dbReference type="EMBL" id="KAJ7720672.1"/>
    </source>
</evidence>
<feature type="signal peptide" evidence="2">
    <location>
        <begin position="1"/>
        <end position="19"/>
    </location>
</feature>
<evidence type="ECO:0000256" key="2">
    <source>
        <dbReference type="SAM" id="SignalP"/>
    </source>
</evidence>
<dbReference type="EMBL" id="JARJLG010000276">
    <property type="protein sequence ID" value="KAJ7720672.1"/>
    <property type="molecule type" value="Genomic_DNA"/>
</dbReference>
<evidence type="ECO:0000313" key="4">
    <source>
        <dbReference type="Proteomes" id="UP001215280"/>
    </source>
</evidence>
<gene>
    <name evidence="3" type="ORF">DFH07DRAFT_784331</name>
</gene>
<accession>A0AAD7HH72</accession>
<keyword evidence="4" id="KW-1185">Reference proteome</keyword>
<dbReference type="AlphaFoldDB" id="A0AAD7HH72"/>